<name>A0AA88DME3_FICCA</name>
<protein>
    <submittedName>
        <fullName evidence="1">Uncharacterized protein</fullName>
    </submittedName>
</protein>
<gene>
    <name evidence="1" type="ORF">TIFTF001_027014</name>
</gene>
<evidence type="ECO:0000313" key="1">
    <source>
        <dbReference type="EMBL" id="GMN57915.1"/>
    </source>
</evidence>
<keyword evidence="2" id="KW-1185">Reference proteome</keyword>
<dbReference type="Proteomes" id="UP001187192">
    <property type="component" value="Unassembled WGS sequence"/>
</dbReference>
<sequence length="144" mass="16118">MKQPSSSSYAEQVLAVKSDSSMVKECNKVKVITEDKAWRKKKSVSRVKGIFPNTYPSHRTLPSPRQAVSVLISSSRLHLEPCRAASASSSRIYFNLVEPILRHQTFLPSSSLILLDEPFLPLVVTWYLTSLKEPASMQVTELPS</sequence>
<evidence type="ECO:0000313" key="2">
    <source>
        <dbReference type="Proteomes" id="UP001187192"/>
    </source>
</evidence>
<reference evidence="1" key="1">
    <citation type="submission" date="2023-07" db="EMBL/GenBank/DDBJ databases">
        <title>draft genome sequence of fig (Ficus carica).</title>
        <authorList>
            <person name="Takahashi T."/>
            <person name="Nishimura K."/>
        </authorList>
    </citation>
    <scope>NUCLEOTIDE SEQUENCE</scope>
</reference>
<accession>A0AA88DME3</accession>
<dbReference type="AlphaFoldDB" id="A0AA88DME3"/>
<proteinExistence type="predicted"/>
<comment type="caution">
    <text evidence="1">The sequence shown here is derived from an EMBL/GenBank/DDBJ whole genome shotgun (WGS) entry which is preliminary data.</text>
</comment>
<organism evidence="1 2">
    <name type="scientific">Ficus carica</name>
    <name type="common">Common fig</name>
    <dbReference type="NCBI Taxonomy" id="3494"/>
    <lineage>
        <taxon>Eukaryota</taxon>
        <taxon>Viridiplantae</taxon>
        <taxon>Streptophyta</taxon>
        <taxon>Embryophyta</taxon>
        <taxon>Tracheophyta</taxon>
        <taxon>Spermatophyta</taxon>
        <taxon>Magnoliopsida</taxon>
        <taxon>eudicotyledons</taxon>
        <taxon>Gunneridae</taxon>
        <taxon>Pentapetalae</taxon>
        <taxon>rosids</taxon>
        <taxon>fabids</taxon>
        <taxon>Rosales</taxon>
        <taxon>Moraceae</taxon>
        <taxon>Ficeae</taxon>
        <taxon>Ficus</taxon>
    </lineage>
</organism>
<dbReference type="EMBL" id="BTGU01000074">
    <property type="protein sequence ID" value="GMN57915.1"/>
    <property type="molecule type" value="Genomic_DNA"/>
</dbReference>